<keyword evidence="3" id="KW-0067">ATP-binding</keyword>
<dbReference type="GO" id="GO:0004088">
    <property type="term" value="F:carbamoyl-phosphate synthase (glutamine-hydrolyzing) activity"/>
    <property type="evidence" value="ECO:0007669"/>
    <property type="project" value="TreeGrafter"/>
</dbReference>
<reference evidence="5" key="1">
    <citation type="submission" date="2013-08" db="EMBL/GenBank/DDBJ databases">
        <authorList>
            <person name="Mendez C."/>
            <person name="Richter M."/>
            <person name="Ferrer M."/>
            <person name="Sanchez J."/>
        </authorList>
    </citation>
    <scope>NUCLEOTIDE SEQUENCE</scope>
</reference>
<keyword evidence="2" id="KW-0547">Nucleotide-binding</keyword>
<organism evidence="5">
    <name type="scientific">mine drainage metagenome</name>
    <dbReference type="NCBI Taxonomy" id="410659"/>
    <lineage>
        <taxon>unclassified sequences</taxon>
        <taxon>metagenomes</taxon>
        <taxon>ecological metagenomes</taxon>
    </lineage>
</organism>
<dbReference type="PANTHER" id="PTHR11405">
    <property type="entry name" value="CARBAMOYLTRANSFERASE FAMILY MEMBER"/>
    <property type="match status" value="1"/>
</dbReference>
<dbReference type="EMBL" id="AUZY01003831">
    <property type="protein sequence ID" value="EQD67147.1"/>
    <property type="molecule type" value="Genomic_DNA"/>
</dbReference>
<keyword evidence="1" id="KW-0436">Ligase</keyword>
<dbReference type="Pfam" id="PF02787">
    <property type="entry name" value="CPSase_L_D3"/>
    <property type="match status" value="1"/>
</dbReference>
<evidence type="ECO:0000256" key="3">
    <source>
        <dbReference type="ARBA" id="ARBA00022840"/>
    </source>
</evidence>
<reference evidence="5" key="2">
    <citation type="journal article" date="2014" name="ISME J.">
        <title>Microbial stratification in low pH oxic and suboxic macroscopic growths along an acid mine drainage.</title>
        <authorList>
            <person name="Mendez-Garcia C."/>
            <person name="Mesa V."/>
            <person name="Sprenger R.R."/>
            <person name="Richter M."/>
            <person name="Diez M.S."/>
            <person name="Solano J."/>
            <person name="Bargiela R."/>
            <person name="Golyshina O.V."/>
            <person name="Manteca A."/>
            <person name="Ramos J.L."/>
            <person name="Gallego J.R."/>
            <person name="Llorente I."/>
            <person name="Martins Dos Santos V.A."/>
            <person name="Jensen O.N."/>
            <person name="Pelaez A.I."/>
            <person name="Sanchez J."/>
            <person name="Ferrer M."/>
        </authorList>
    </citation>
    <scope>NUCLEOTIDE SEQUENCE</scope>
</reference>
<dbReference type="SMART" id="SM01096">
    <property type="entry name" value="CPSase_L_D3"/>
    <property type="match status" value="1"/>
</dbReference>
<comment type="caution">
    <text evidence="5">The sequence shown here is derived from an EMBL/GenBank/DDBJ whole genome shotgun (WGS) entry which is preliminary data.</text>
</comment>
<gene>
    <name evidence="5" type="ORF">B1B_06023</name>
</gene>
<proteinExistence type="predicted"/>
<protein>
    <submittedName>
        <fullName evidence="5">Carbamoyl phosphate synthase large subunit</fullName>
    </submittedName>
</protein>
<evidence type="ECO:0000256" key="2">
    <source>
        <dbReference type="ARBA" id="ARBA00022741"/>
    </source>
</evidence>
<dbReference type="InterPro" id="IPR005480">
    <property type="entry name" value="CPSase_lsu_oligo"/>
</dbReference>
<dbReference type="GO" id="GO:0005737">
    <property type="term" value="C:cytoplasm"/>
    <property type="evidence" value="ECO:0007669"/>
    <property type="project" value="TreeGrafter"/>
</dbReference>
<dbReference type="Gene3D" id="3.30.470.20">
    <property type="entry name" value="ATP-grasp fold, B domain"/>
    <property type="match status" value="1"/>
</dbReference>
<dbReference type="Gene3D" id="1.10.1030.10">
    <property type="entry name" value="Carbamoyl-phosphate synthetase, large subunit oligomerisation domain"/>
    <property type="match status" value="1"/>
</dbReference>
<dbReference type="SUPFAM" id="SSF56059">
    <property type="entry name" value="Glutathione synthetase ATP-binding domain-like"/>
    <property type="match status" value="1"/>
</dbReference>
<dbReference type="PANTHER" id="PTHR11405:SF53">
    <property type="entry name" value="CARBAMOYL-PHOSPHATE SYNTHASE [AMMONIA], MITOCHONDRIAL"/>
    <property type="match status" value="1"/>
</dbReference>
<feature type="domain" description="Carbamoyl-phosphate synthetase large subunit oligomerisation" evidence="4">
    <location>
        <begin position="44"/>
        <end position="122"/>
    </location>
</feature>
<evidence type="ECO:0000313" key="5">
    <source>
        <dbReference type="EMBL" id="EQD67147.1"/>
    </source>
</evidence>
<accession>T1BBC3</accession>
<dbReference type="InterPro" id="IPR036897">
    <property type="entry name" value="CarbamoylP_synth_lsu_oligo_sf"/>
</dbReference>
<dbReference type="GO" id="GO:0005524">
    <property type="term" value="F:ATP binding"/>
    <property type="evidence" value="ECO:0007669"/>
    <property type="project" value="UniProtKB-KW"/>
</dbReference>
<sequence length="123" mass="13867">MQMRSVGEVMGIGSNFEEALMKAIASLDTTESRRLRLYKPKNELLDLLREPNDLRLFAIFEALITGIPVETISSLTGFRSYFIEKMRNITDELEKVGIGSIPENLRELKVLGISDSIIAHLAR</sequence>
<dbReference type="AlphaFoldDB" id="T1BBC3"/>
<dbReference type="GO" id="GO:0006541">
    <property type="term" value="P:glutamine metabolic process"/>
    <property type="evidence" value="ECO:0007669"/>
    <property type="project" value="TreeGrafter"/>
</dbReference>
<evidence type="ECO:0000259" key="4">
    <source>
        <dbReference type="SMART" id="SM01096"/>
    </source>
</evidence>
<dbReference type="SUPFAM" id="SSF48108">
    <property type="entry name" value="Carbamoyl phosphate synthetase, large subunit connection domain"/>
    <property type="match status" value="1"/>
</dbReference>
<name>T1BBC3_9ZZZZ</name>
<feature type="non-terminal residue" evidence="5">
    <location>
        <position position="123"/>
    </location>
</feature>
<evidence type="ECO:0000256" key="1">
    <source>
        <dbReference type="ARBA" id="ARBA00022598"/>
    </source>
</evidence>